<dbReference type="Proteomes" id="UP000249203">
    <property type="component" value="Unassembled WGS sequence"/>
</dbReference>
<dbReference type="InterPro" id="IPR041122">
    <property type="entry name" value="RecJ_OB"/>
</dbReference>
<dbReference type="Pfam" id="PF01368">
    <property type="entry name" value="DHH"/>
    <property type="match status" value="1"/>
</dbReference>
<dbReference type="Gene3D" id="3.10.310.30">
    <property type="match status" value="1"/>
</dbReference>
<feature type="domain" description="DHHA1" evidence="9">
    <location>
        <begin position="359"/>
        <end position="451"/>
    </location>
</feature>
<dbReference type="FunFam" id="3.90.1640.30:FF:000001">
    <property type="entry name" value="Single-stranded-DNA-specific exonuclease RecJ"/>
    <property type="match status" value="1"/>
</dbReference>
<evidence type="ECO:0000259" key="9">
    <source>
        <dbReference type="Pfam" id="PF02272"/>
    </source>
</evidence>
<sequence length="574" mass="62967">MQSTAIQIQRRAQVDDSHLPMSLPPSLRQVLARRGVKSVQELELVAQQLRHFAGLQDVEKAAARLGAAIESQQRICIVGDFDADGATSTSLMLLALREFGARDPFYIVPNRFTDGYGLTPKLVEAAAAEGAQLIVTVDNGVSAFAGVERANALDIDVIITDHHLPSARLPDAYALVNPTRRDCNFGSRCLAGVGVAFYLLLALRAWYRGQGSSKASVNIATWLDLVALGTVADVVPLDFNNRILVQQGLARIRAGRCRPGILALLQLSGRDPRQLQASDLGFTVAPRINAAGRLDDIQIGIECLLSDDADKVQRLAEQLDSLNRERRSTEHEMREDAAQYLTQIQLDGDSLPAILSLHQSHWHQGVIGILAGRVKEQVYRPVIAFAQADDGVLKGSARSIPGVHIRDVIERVYTLAPHTVQAFGGHAMAAGLSVPAQHFDEFKQHLAQAAEEFIQPEQLQQVLLSDGELSSDELSLDMARQISQYGPWGQGFSEPLFDGLFKVVSQRIVGDKHLKLLLQPLHHAMTIDAIAFGVDLNCWPDLQVGQVHIAYRLQVNEFRSRSNLQLLVEHIDKA</sequence>
<evidence type="ECO:0000256" key="4">
    <source>
        <dbReference type="ARBA" id="ARBA00022801"/>
    </source>
</evidence>
<feature type="domain" description="DDH" evidence="8">
    <location>
        <begin position="74"/>
        <end position="230"/>
    </location>
</feature>
<feature type="coiled-coil region" evidence="6">
    <location>
        <begin position="305"/>
        <end position="339"/>
    </location>
</feature>
<dbReference type="PANTHER" id="PTHR30255">
    <property type="entry name" value="SINGLE-STRANDED-DNA-SPECIFIC EXONUCLEASE RECJ"/>
    <property type="match status" value="1"/>
</dbReference>
<keyword evidence="7" id="KW-0472">Membrane</keyword>
<feature type="domain" description="RecJ OB" evidence="10">
    <location>
        <begin position="466"/>
        <end position="570"/>
    </location>
</feature>
<keyword evidence="7" id="KW-0812">Transmembrane</keyword>
<dbReference type="GO" id="GO:0006281">
    <property type="term" value="P:DNA repair"/>
    <property type="evidence" value="ECO:0007669"/>
    <property type="project" value="InterPro"/>
</dbReference>
<keyword evidence="5 11" id="KW-0269">Exonuclease</keyword>
<comment type="caution">
    <text evidence="11">The sequence shown here is derived from an EMBL/GenBank/DDBJ whole genome shotgun (WGS) entry which is preliminary data.</text>
</comment>
<dbReference type="PANTHER" id="PTHR30255:SF2">
    <property type="entry name" value="SINGLE-STRANDED-DNA-SPECIFIC EXONUCLEASE RECJ"/>
    <property type="match status" value="1"/>
</dbReference>
<dbReference type="GO" id="GO:0003676">
    <property type="term" value="F:nucleic acid binding"/>
    <property type="evidence" value="ECO:0007669"/>
    <property type="project" value="InterPro"/>
</dbReference>
<protein>
    <recommendedName>
        <fullName evidence="2">Single-stranded-DNA-specific exonuclease RecJ</fullName>
    </recommendedName>
</protein>
<evidence type="ECO:0000256" key="6">
    <source>
        <dbReference type="SAM" id="Coils"/>
    </source>
</evidence>
<dbReference type="NCBIfam" id="TIGR00644">
    <property type="entry name" value="recJ"/>
    <property type="match status" value="1"/>
</dbReference>
<organism evidence="11 12">
    <name type="scientific">Aliidiomarina maris</name>
    <dbReference type="NCBI Taxonomy" id="531312"/>
    <lineage>
        <taxon>Bacteria</taxon>
        <taxon>Pseudomonadati</taxon>
        <taxon>Pseudomonadota</taxon>
        <taxon>Gammaproteobacteria</taxon>
        <taxon>Alteromonadales</taxon>
        <taxon>Idiomarinaceae</taxon>
        <taxon>Aliidiomarina</taxon>
    </lineage>
</organism>
<keyword evidence="3" id="KW-0540">Nuclease</keyword>
<evidence type="ECO:0000256" key="1">
    <source>
        <dbReference type="ARBA" id="ARBA00005915"/>
    </source>
</evidence>
<reference evidence="11 12" key="1">
    <citation type="submission" date="2018-06" db="EMBL/GenBank/DDBJ databases">
        <title>Genomic Encyclopedia of Type Strains, Phase III (KMG-III): the genomes of soil and plant-associated and newly described type strains.</title>
        <authorList>
            <person name="Whitman W."/>
        </authorList>
    </citation>
    <scope>NUCLEOTIDE SEQUENCE [LARGE SCALE GENOMIC DNA]</scope>
    <source>
        <strain evidence="11 12">CGMCC 1.15366</strain>
    </source>
</reference>
<dbReference type="InterPro" id="IPR001667">
    <property type="entry name" value="DDH_dom"/>
</dbReference>
<feature type="transmembrane region" description="Helical" evidence="7">
    <location>
        <begin position="189"/>
        <end position="207"/>
    </location>
</feature>
<evidence type="ECO:0000256" key="2">
    <source>
        <dbReference type="ARBA" id="ARBA00019841"/>
    </source>
</evidence>
<dbReference type="Pfam" id="PF02272">
    <property type="entry name" value="DHHA1"/>
    <property type="match status" value="1"/>
</dbReference>
<keyword evidence="6" id="KW-0175">Coiled coil</keyword>
<comment type="similarity">
    <text evidence="1">Belongs to the RecJ family.</text>
</comment>
<evidence type="ECO:0000313" key="11">
    <source>
        <dbReference type="EMBL" id="RAJ96509.1"/>
    </source>
</evidence>
<accession>A0A327WXW5</accession>
<dbReference type="GO" id="GO:0008409">
    <property type="term" value="F:5'-3' exonuclease activity"/>
    <property type="evidence" value="ECO:0007669"/>
    <property type="project" value="InterPro"/>
</dbReference>
<dbReference type="EMBL" id="QLMD01000008">
    <property type="protein sequence ID" value="RAJ96509.1"/>
    <property type="molecule type" value="Genomic_DNA"/>
</dbReference>
<keyword evidence="4" id="KW-0378">Hydrolase</keyword>
<evidence type="ECO:0000259" key="8">
    <source>
        <dbReference type="Pfam" id="PF01368"/>
    </source>
</evidence>
<name>A0A327WXW5_9GAMM</name>
<proteinExistence type="inferred from homology"/>
<evidence type="ECO:0000259" key="10">
    <source>
        <dbReference type="Pfam" id="PF17768"/>
    </source>
</evidence>
<evidence type="ECO:0000313" key="12">
    <source>
        <dbReference type="Proteomes" id="UP000249203"/>
    </source>
</evidence>
<dbReference type="InterPro" id="IPR038763">
    <property type="entry name" value="DHH_sf"/>
</dbReference>
<dbReference type="AlphaFoldDB" id="A0A327WXW5"/>
<gene>
    <name evidence="11" type="ORF">B0I24_10888</name>
</gene>
<keyword evidence="7" id="KW-1133">Transmembrane helix</keyword>
<evidence type="ECO:0000256" key="5">
    <source>
        <dbReference type="ARBA" id="ARBA00022839"/>
    </source>
</evidence>
<dbReference type="GO" id="GO:0006310">
    <property type="term" value="P:DNA recombination"/>
    <property type="evidence" value="ECO:0007669"/>
    <property type="project" value="InterPro"/>
</dbReference>
<dbReference type="InterPro" id="IPR003156">
    <property type="entry name" value="DHHA1_dom"/>
</dbReference>
<dbReference type="InterPro" id="IPR004610">
    <property type="entry name" value="RecJ"/>
</dbReference>
<dbReference type="Gene3D" id="3.90.1640.30">
    <property type="match status" value="1"/>
</dbReference>
<evidence type="ECO:0000256" key="3">
    <source>
        <dbReference type="ARBA" id="ARBA00022722"/>
    </source>
</evidence>
<dbReference type="Pfam" id="PF17768">
    <property type="entry name" value="RecJ_OB"/>
    <property type="match status" value="1"/>
</dbReference>
<dbReference type="SUPFAM" id="SSF64182">
    <property type="entry name" value="DHH phosphoesterases"/>
    <property type="match status" value="1"/>
</dbReference>
<dbReference type="InterPro" id="IPR051673">
    <property type="entry name" value="SSDNA_exonuclease_RecJ"/>
</dbReference>
<evidence type="ECO:0000256" key="7">
    <source>
        <dbReference type="SAM" id="Phobius"/>
    </source>
</evidence>